<evidence type="ECO:0000256" key="7">
    <source>
        <dbReference type="ARBA" id="ARBA00023136"/>
    </source>
</evidence>
<keyword evidence="11" id="KW-1185">Reference proteome</keyword>
<comment type="caution">
    <text evidence="10">The sequence shown here is derived from an EMBL/GenBank/DDBJ whole genome shotgun (WGS) entry which is preliminary data.</text>
</comment>
<feature type="transmembrane region" description="Helical" evidence="8">
    <location>
        <begin position="21"/>
        <end position="43"/>
    </location>
</feature>
<keyword evidence="2" id="KW-1003">Cell membrane</keyword>
<evidence type="ECO:0000313" key="11">
    <source>
        <dbReference type="Proteomes" id="UP001216253"/>
    </source>
</evidence>
<feature type="transmembrane region" description="Helical" evidence="8">
    <location>
        <begin position="199"/>
        <end position="218"/>
    </location>
</feature>
<dbReference type="NCBIfam" id="TIGR02914">
    <property type="entry name" value="EpsI_fam"/>
    <property type="match status" value="1"/>
</dbReference>
<feature type="transmembrane region" description="Helical" evidence="8">
    <location>
        <begin position="85"/>
        <end position="109"/>
    </location>
</feature>
<evidence type="ECO:0000256" key="6">
    <source>
        <dbReference type="ARBA" id="ARBA00022989"/>
    </source>
</evidence>
<dbReference type="InterPro" id="IPR019127">
    <property type="entry name" value="Exosortase"/>
</dbReference>
<evidence type="ECO:0000256" key="5">
    <source>
        <dbReference type="ARBA" id="ARBA00022801"/>
    </source>
</evidence>
<dbReference type="Pfam" id="PF09721">
    <property type="entry name" value="Exosortase_EpsH"/>
    <property type="match status" value="1"/>
</dbReference>
<evidence type="ECO:0000256" key="2">
    <source>
        <dbReference type="ARBA" id="ARBA00022475"/>
    </source>
</evidence>
<feature type="transmembrane region" description="Helical" evidence="8">
    <location>
        <begin position="314"/>
        <end position="336"/>
    </location>
</feature>
<feature type="transmembrane region" description="Helical" evidence="8">
    <location>
        <begin position="265"/>
        <end position="286"/>
    </location>
</feature>
<dbReference type="RefSeq" id="WP_275229613.1">
    <property type="nucleotide sequence ID" value="NZ_JARESE010000062.1"/>
</dbReference>
<reference evidence="10 11" key="1">
    <citation type="submission" date="2023-03" db="EMBL/GenBank/DDBJ databases">
        <title>NovoSphingobium album sp. nov. isolated from polycyclic aromatic hydrocarbons- and heavy-metal polluted soil.</title>
        <authorList>
            <person name="Liu Z."/>
            <person name="Wang K."/>
        </authorList>
    </citation>
    <scope>NUCLEOTIDE SEQUENCE [LARGE SCALE GENOMIC DNA]</scope>
    <source>
        <strain evidence="10 11">H3SJ31-1</strain>
    </source>
</reference>
<dbReference type="EC" id="3.4.22.-" evidence="10"/>
<keyword evidence="3" id="KW-0645">Protease</keyword>
<keyword evidence="5 10" id="KW-0378">Hydrolase</keyword>
<dbReference type="NCBIfam" id="TIGR02602">
    <property type="entry name" value="8TM_EpsH"/>
    <property type="match status" value="1"/>
</dbReference>
<name>A0ABT5WUF9_9SPHN</name>
<evidence type="ECO:0000256" key="1">
    <source>
        <dbReference type="ARBA" id="ARBA00004651"/>
    </source>
</evidence>
<evidence type="ECO:0000313" key="10">
    <source>
        <dbReference type="EMBL" id="MDE8653532.1"/>
    </source>
</evidence>
<evidence type="ECO:0000256" key="3">
    <source>
        <dbReference type="ARBA" id="ARBA00022670"/>
    </source>
</evidence>
<evidence type="ECO:0000256" key="4">
    <source>
        <dbReference type="ARBA" id="ARBA00022692"/>
    </source>
</evidence>
<comment type="subcellular location">
    <subcellularLocation>
        <location evidence="1">Cell membrane</location>
        <topology evidence="1">Multi-pass membrane protein</topology>
    </subcellularLocation>
</comment>
<dbReference type="NCBIfam" id="TIGR04178">
    <property type="entry name" value="exo_archaeo"/>
    <property type="match status" value="1"/>
</dbReference>
<dbReference type="InterPro" id="IPR026392">
    <property type="entry name" value="Exo/Archaeosortase_dom"/>
</dbReference>
<keyword evidence="4 8" id="KW-0812">Transmembrane</keyword>
<keyword evidence="7 8" id="KW-0472">Membrane</keyword>
<feature type="domain" description="Methanolan biosynthesis EpsI" evidence="9">
    <location>
        <begin position="322"/>
        <end position="508"/>
    </location>
</feature>
<gene>
    <name evidence="10" type="primary">xrtA</name>
    <name evidence="10" type="ORF">PYV00_17675</name>
</gene>
<organism evidence="10 11">
    <name type="scientific">Novosphingobium album</name>
    <name type="common">ex Liu et al. 2023</name>
    <dbReference type="NCBI Taxonomy" id="3031130"/>
    <lineage>
        <taxon>Bacteria</taxon>
        <taxon>Pseudomonadati</taxon>
        <taxon>Pseudomonadota</taxon>
        <taxon>Alphaproteobacteria</taxon>
        <taxon>Sphingomonadales</taxon>
        <taxon>Sphingomonadaceae</taxon>
        <taxon>Novosphingobium</taxon>
    </lineage>
</organism>
<dbReference type="NCBIfam" id="TIGR03109">
    <property type="entry name" value="exosort_XrtA"/>
    <property type="match status" value="1"/>
</dbReference>
<dbReference type="InterPro" id="IPR017540">
    <property type="entry name" value="Exosortase-1"/>
</dbReference>
<protein>
    <submittedName>
        <fullName evidence="10">Exosortase A</fullName>
        <ecNumber evidence="10">3.4.22.-</ecNumber>
    </submittedName>
</protein>
<feature type="transmembrane region" description="Helical" evidence="8">
    <location>
        <begin position="225"/>
        <end position="245"/>
    </location>
</feature>
<proteinExistence type="predicted"/>
<dbReference type="GO" id="GO:0016787">
    <property type="term" value="F:hydrolase activity"/>
    <property type="evidence" value="ECO:0007669"/>
    <property type="project" value="UniProtKB-KW"/>
</dbReference>
<evidence type="ECO:0000256" key="8">
    <source>
        <dbReference type="SAM" id="Phobius"/>
    </source>
</evidence>
<keyword evidence="6 8" id="KW-1133">Transmembrane helix</keyword>
<dbReference type="InterPro" id="IPR013426">
    <property type="entry name" value="EpsH-like"/>
</dbReference>
<dbReference type="EMBL" id="JARESE010000062">
    <property type="protein sequence ID" value="MDE8653532.1"/>
    <property type="molecule type" value="Genomic_DNA"/>
</dbReference>
<accession>A0ABT5WUF9</accession>
<sequence length="520" mass="55982">MLRSALSLPRFDGPRWRDLPPAWRIGAARFALAWLVLPIAFAHDWATMAGQWWDSSTYNHILVIPVILAWLVWQRLPELVKIKPVAWWPGLVAMGGALLVWLLGAVSGLDLARQAGAVGVMAAAVPLLLGPRVAWALLFPLAYMAFLVPFGDELITVLQTITARITITLVNWSGIPALIDGVFIETPAGLFEVAEACSGVKFLIAMIAFGVLAANVCFISWTRRFALLAACLVVPIVANGVRAWGTIFAAQYVGIEKAAGIDHIIYGWAFFAIVLMLVIAGAWRFFDRPVDDPMIDGAAIAADPRLARLERARIGGVPALLAVAALVAGVHGWAFAADRLAAPLPRQIALPPVAGWHRVDYAPAIWWEPRAGGAEHRLLGRYADDAGHEVDVFIALYSGQGDGREAGGFGEGALMPDSDWAWQADAPGFDGAKGQRLLGGGRVERLALTWYRTGGMMTGSNLHLKLTSMADRVLLRSRPTALLILSAEDRPGGKAAPALAAFRASTGPLDQWMDRVAAVR</sequence>
<dbReference type="Proteomes" id="UP001216253">
    <property type="component" value="Unassembled WGS sequence"/>
</dbReference>
<dbReference type="Pfam" id="PF11984">
    <property type="entry name" value="DUF3485"/>
    <property type="match status" value="1"/>
</dbReference>
<evidence type="ECO:0000259" key="9">
    <source>
        <dbReference type="Pfam" id="PF11984"/>
    </source>
</evidence>
<dbReference type="InterPro" id="IPR014263">
    <property type="entry name" value="Methanolan_biosynth_EpsI"/>
</dbReference>
<feature type="transmembrane region" description="Helical" evidence="8">
    <location>
        <begin position="55"/>
        <end position="73"/>
    </location>
</feature>